<dbReference type="Proteomes" id="UP000094285">
    <property type="component" value="Unassembled WGS sequence"/>
</dbReference>
<dbReference type="PROSITE" id="PS50010">
    <property type="entry name" value="DH_2"/>
    <property type="match status" value="1"/>
</dbReference>
<reference evidence="3" key="1">
    <citation type="submission" date="2016-05" db="EMBL/GenBank/DDBJ databases">
        <title>Comparative genomics of biotechnologically important yeasts.</title>
        <authorList>
            <consortium name="DOE Joint Genome Institute"/>
            <person name="Riley R."/>
            <person name="Haridas S."/>
            <person name="Wolfe K.H."/>
            <person name="Lopes M.R."/>
            <person name="Hittinger C.T."/>
            <person name="Goker M."/>
            <person name="Salamov A."/>
            <person name="Wisecaver J."/>
            <person name="Long T.M."/>
            <person name="Aerts A.L."/>
            <person name="Barry K."/>
            <person name="Choi C."/>
            <person name="Clum A."/>
            <person name="Coughlan A.Y."/>
            <person name="Deshpande S."/>
            <person name="Douglass A.P."/>
            <person name="Hanson S.J."/>
            <person name="Klenk H.-P."/>
            <person name="Labutti K."/>
            <person name="Lapidus A."/>
            <person name="Lindquist E."/>
            <person name="Lipzen A."/>
            <person name="Meier-Kolthoff J.P."/>
            <person name="Ohm R.A."/>
            <person name="Otillar R.P."/>
            <person name="Pangilinan J."/>
            <person name="Peng Y."/>
            <person name="Rokas A."/>
            <person name="Rosa C.A."/>
            <person name="Scheuner C."/>
            <person name="Sibirny A.A."/>
            <person name="Slot J.C."/>
            <person name="Stielow J.B."/>
            <person name="Sun H."/>
            <person name="Kurtzman C.P."/>
            <person name="Blackwell M."/>
            <person name="Grigoriev I.V."/>
            <person name="Jeffries T.W."/>
        </authorList>
    </citation>
    <scope>NUCLEOTIDE SEQUENCE [LARGE SCALE GENOMIC DNA]</scope>
    <source>
        <strain evidence="3">NRRL Y-17324</strain>
    </source>
</reference>
<organism evidence="2 3">
    <name type="scientific">Suhomyces tanzawaensis NRRL Y-17324</name>
    <dbReference type="NCBI Taxonomy" id="984487"/>
    <lineage>
        <taxon>Eukaryota</taxon>
        <taxon>Fungi</taxon>
        <taxon>Dikarya</taxon>
        <taxon>Ascomycota</taxon>
        <taxon>Saccharomycotina</taxon>
        <taxon>Pichiomycetes</taxon>
        <taxon>Debaryomycetaceae</taxon>
        <taxon>Suhomyces</taxon>
    </lineage>
</organism>
<sequence length="418" mass="48543">ELNSPYPIIGFSPALEDGTELHHLQNLVDELVESEEVFLVSMKLLRAFYIDPIIDERRELGTPFLYFNTVLHELVKHHEQVLRSMHEMRRSSPTISDCAVSLTTLVGEVALDPFLSDEYYNVHKLFMKHMEDNSKYPTQSVELDVRWTKALGRYLEAIQPSTKRLDLSFESLMQKPIARIGKYRLLLDNISRYAPKDLERIGQSLEEVKYKLGRVNDSSNLLKEEPTSHISRLLEFTNVMFSGSQITPSFFGPLILCGAIHIVWFANNLIESAMCASFLFKGHLILAETKKRKLKWRGAVQPLFIISMARCQLSTDNDGGLFSLYPWVIKLIFEESNCHFEILFTFCTMQEYHVWLTYLTIMVEVVHGPNKLTFNDSFEYLMKYPSIQPCDVSDFKANNVQKQQCYYQDWKHIRIVVD</sequence>
<dbReference type="GeneID" id="30982597"/>
<dbReference type="SUPFAM" id="SSF48065">
    <property type="entry name" value="DBL homology domain (DH-domain)"/>
    <property type="match status" value="1"/>
</dbReference>
<protein>
    <recommendedName>
        <fullName evidence="1">DH domain-containing protein</fullName>
    </recommendedName>
</protein>
<dbReference type="OrthoDB" id="8059989at2759"/>
<dbReference type="RefSeq" id="XP_020065266.1">
    <property type="nucleotide sequence ID" value="XM_020208460.1"/>
</dbReference>
<evidence type="ECO:0000313" key="3">
    <source>
        <dbReference type="Proteomes" id="UP000094285"/>
    </source>
</evidence>
<dbReference type="STRING" id="984487.A0A1E4SKW7"/>
<proteinExistence type="predicted"/>
<dbReference type="InterPro" id="IPR035899">
    <property type="entry name" value="DBL_dom_sf"/>
</dbReference>
<evidence type="ECO:0000313" key="2">
    <source>
        <dbReference type="EMBL" id="ODV80144.1"/>
    </source>
</evidence>
<dbReference type="AlphaFoldDB" id="A0A1E4SKW7"/>
<gene>
    <name evidence="2" type="ORF">CANTADRAFT_32543</name>
</gene>
<feature type="domain" description="DH" evidence="1">
    <location>
        <begin position="23"/>
        <end position="218"/>
    </location>
</feature>
<dbReference type="Pfam" id="PF00621">
    <property type="entry name" value="RhoGEF"/>
    <property type="match status" value="1"/>
</dbReference>
<feature type="non-terminal residue" evidence="2">
    <location>
        <position position="1"/>
    </location>
</feature>
<dbReference type="InterPro" id="IPR000219">
    <property type="entry name" value="DH_dom"/>
</dbReference>
<accession>A0A1E4SKW7</accession>
<dbReference type="EMBL" id="KV453911">
    <property type="protein sequence ID" value="ODV80144.1"/>
    <property type="molecule type" value="Genomic_DNA"/>
</dbReference>
<feature type="non-terminal residue" evidence="2">
    <location>
        <position position="418"/>
    </location>
</feature>
<dbReference type="Gene3D" id="1.20.900.10">
    <property type="entry name" value="Dbl homology (DH) domain"/>
    <property type="match status" value="1"/>
</dbReference>
<evidence type="ECO:0000259" key="1">
    <source>
        <dbReference type="PROSITE" id="PS50010"/>
    </source>
</evidence>
<dbReference type="GO" id="GO:0005085">
    <property type="term" value="F:guanyl-nucleotide exchange factor activity"/>
    <property type="evidence" value="ECO:0007669"/>
    <property type="project" value="InterPro"/>
</dbReference>
<keyword evidence="3" id="KW-1185">Reference proteome</keyword>
<name>A0A1E4SKW7_9ASCO</name>